<reference evidence="4" key="1">
    <citation type="submission" date="2019-07" db="EMBL/GenBank/DDBJ databases">
        <title>De Novo Assembly of kiwifruit Actinidia rufa.</title>
        <authorList>
            <person name="Sugita-Konishi S."/>
            <person name="Sato K."/>
            <person name="Mori E."/>
            <person name="Abe Y."/>
            <person name="Kisaki G."/>
            <person name="Hamano K."/>
            <person name="Suezawa K."/>
            <person name="Otani M."/>
            <person name="Fukuda T."/>
            <person name="Manabe T."/>
            <person name="Gomi K."/>
            <person name="Tabuchi M."/>
            <person name="Akimitsu K."/>
            <person name="Kataoka I."/>
        </authorList>
    </citation>
    <scope>NUCLEOTIDE SEQUENCE [LARGE SCALE GENOMIC DNA]</scope>
    <source>
        <strain evidence="4">cv. Fuchu</strain>
    </source>
</reference>
<feature type="compositionally biased region" description="Low complexity" evidence="1">
    <location>
        <begin position="116"/>
        <end position="129"/>
    </location>
</feature>
<feature type="region of interest" description="Disordered" evidence="1">
    <location>
        <begin position="27"/>
        <end position="54"/>
    </location>
</feature>
<dbReference type="Proteomes" id="UP000585474">
    <property type="component" value="Unassembled WGS sequence"/>
</dbReference>
<accession>A0A7J0DIE0</accession>
<proteinExistence type="predicted"/>
<sequence length="174" mass="18022">MMIPSMIYLAIREIQHIANATEELDGFRESTTTDDEVPGHGGAGVADGEDQRPYGGTEKLLEVKMSRAAMVAVAVDGSSRERGRRAQKNSTQTLLPLSLELPPPPPSSPPPPAISSPPASSSSPSIAPAVDPPPPATPTPSISSINGHSAAAVSGYFVVSLSAVHFFLFGLGLL</sequence>
<keyword evidence="2" id="KW-1133">Transmembrane helix</keyword>
<protein>
    <submittedName>
        <fullName evidence="3">Uncharacterized protein</fullName>
    </submittedName>
</protein>
<dbReference type="AlphaFoldDB" id="A0A7J0DIE0"/>
<keyword evidence="4" id="KW-1185">Reference proteome</keyword>
<keyword evidence="2" id="KW-0472">Membrane</keyword>
<evidence type="ECO:0000313" key="3">
    <source>
        <dbReference type="EMBL" id="GFS35205.1"/>
    </source>
</evidence>
<keyword evidence="2" id="KW-0812">Transmembrane</keyword>
<feature type="compositionally biased region" description="Low complexity" evidence="1">
    <location>
        <begin position="90"/>
        <end position="100"/>
    </location>
</feature>
<organism evidence="3 4">
    <name type="scientific">Actinidia rufa</name>
    <dbReference type="NCBI Taxonomy" id="165716"/>
    <lineage>
        <taxon>Eukaryota</taxon>
        <taxon>Viridiplantae</taxon>
        <taxon>Streptophyta</taxon>
        <taxon>Embryophyta</taxon>
        <taxon>Tracheophyta</taxon>
        <taxon>Spermatophyta</taxon>
        <taxon>Magnoliopsida</taxon>
        <taxon>eudicotyledons</taxon>
        <taxon>Gunneridae</taxon>
        <taxon>Pentapetalae</taxon>
        <taxon>asterids</taxon>
        <taxon>Ericales</taxon>
        <taxon>Actinidiaceae</taxon>
        <taxon>Actinidia</taxon>
    </lineage>
</organism>
<dbReference type="EMBL" id="BJWL01000224">
    <property type="protein sequence ID" value="GFS35205.1"/>
    <property type="molecule type" value="Genomic_DNA"/>
</dbReference>
<evidence type="ECO:0000256" key="2">
    <source>
        <dbReference type="SAM" id="Phobius"/>
    </source>
</evidence>
<comment type="caution">
    <text evidence="3">The sequence shown here is derived from an EMBL/GenBank/DDBJ whole genome shotgun (WGS) entry which is preliminary data.</text>
</comment>
<evidence type="ECO:0000256" key="1">
    <source>
        <dbReference type="SAM" id="MobiDB-lite"/>
    </source>
</evidence>
<evidence type="ECO:0000313" key="4">
    <source>
        <dbReference type="Proteomes" id="UP000585474"/>
    </source>
</evidence>
<gene>
    <name evidence="3" type="ORF">Acr_00g0038420</name>
</gene>
<feature type="transmembrane region" description="Helical" evidence="2">
    <location>
        <begin position="153"/>
        <end position="173"/>
    </location>
</feature>
<feature type="region of interest" description="Disordered" evidence="1">
    <location>
        <begin position="74"/>
        <end position="142"/>
    </location>
</feature>
<name>A0A7J0DIE0_9ERIC</name>
<feature type="compositionally biased region" description="Pro residues" evidence="1">
    <location>
        <begin position="101"/>
        <end position="115"/>
    </location>
</feature>